<keyword evidence="2" id="KW-1185">Reference proteome</keyword>
<gene>
    <name evidence="1" type="ORF">G2W53_004770</name>
</gene>
<sequence length="90" mass="9839">MLIAPPPPPYSYLYNLFSRKLNGFLLRITHLGISRSISPELSSSSGLRPRVSAGGRSVFAWVPGEPLLPQFNMFWRMTGLSTASPVSCSA</sequence>
<dbReference type="Proteomes" id="UP000634136">
    <property type="component" value="Unassembled WGS sequence"/>
</dbReference>
<organism evidence="1 2">
    <name type="scientific">Senna tora</name>
    <dbReference type="NCBI Taxonomy" id="362788"/>
    <lineage>
        <taxon>Eukaryota</taxon>
        <taxon>Viridiplantae</taxon>
        <taxon>Streptophyta</taxon>
        <taxon>Embryophyta</taxon>
        <taxon>Tracheophyta</taxon>
        <taxon>Spermatophyta</taxon>
        <taxon>Magnoliopsida</taxon>
        <taxon>eudicotyledons</taxon>
        <taxon>Gunneridae</taxon>
        <taxon>Pentapetalae</taxon>
        <taxon>rosids</taxon>
        <taxon>fabids</taxon>
        <taxon>Fabales</taxon>
        <taxon>Fabaceae</taxon>
        <taxon>Caesalpinioideae</taxon>
        <taxon>Cassia clade</taxon>
        <taxon>Senna</taxon>
    </lineage>
</organism>
<protein>
    <submittedName>
        <fullName evidence="1">Uncharacterized protein</fullName>
    </submittedName>
</protein>
<evidence type="ECO:0000313" key="1">
    <source>
        <dbReference type="EMBL" id="KAF7842472.1"/>
    </source>
</evidence>
<name>A0A834XCS4_9FABA</name>
<evidence type="ECO:0000313" key="2">
    <source>
        <dbReference type="Proteomes" id="UP000634136"/>
    </source>
</evidence>
<dbReference type="EMBL" id="JAAIUW010000002">
    <property type="protein sequence ID" value="KAF7842472.1"/>
    <property type="molecule type" value="Genomic_DNA"/>
</dbReference>
<accession>A0A834XCS4</accession>
<dbReference type="AlphaFoldDB" id="A0A834XCS4"/>
<proteinExistence type="predicted"/>
<comment type="caution">
    <text evidence="1">The sequence shown here is derived from an EMBL/GenBank/DDBJ whole genome shotgun (WGS) entry which is preliminary data.</text>
</comment>
<reference evidence="1" key="1">
    <citation type="submission" date="2020-09" db="EMBL/GenBank/DDBJ databases">
        <title>Genome-Enabled Discovery of Anthraquinone Biosynthesis in Senna tora.</title>
        <authorList>
            <person name="Kang S.-H."/>
            <person name="Pandey R.P."/>
            <person name="Lee C.-M."/>
            <person name="Sim J.-S."/>
            <person name="Jeong J.-T."/>
            <person name="Choi B.-S."/>
            <person name="Jung M."/>
            <person name="Ginzburg D."/>
            <person name="Zhao K."/>
            <person name="Won S.Y."/>
            <person name="Oh T.-J."/>
            <person name="Yu Y."/>
            <person name="Kim N.-H."/>
            <person name="Lee O.R."/>
            <person name="Lee T.-H."/>
            <person name="Bashyal P."/>
            <person name="Kim T.-S."/>
            <person name="Lee W.-H."/>
            <person name="Kawkins C."/>
            <person name="Kim C.-K."/>
            <person name="Kim J.S."/>
            <person name="Ahn B.O."/>
            <person name="Rhee S.Y."/>
            <person name="Sohng J.K."/>
        </authorList>
    </citation>
    <scope>NUCLEOTIDE SEQUENCE</scope>
    <source>
        <tissue evidence="1">Leaf</tissue>
    </source>
</reference>